<gene>
    <name evidence="2" type="ORF">MAPG_04873</name>
</gene>
<feature type="compositionally biased region" description="Basic and acidic residues" evidence="1">
    <location>
        <begin position="250"/>
        <end position="261"/>
    </location>
</feature>
<organism evidence="3 4">
    <name type="scientific">Magnaporthiopsis poae (strain ATCC 64411 / 73-15)</name>
    <name type="common">Kentucky bluegrass fungus</name>
    <name type="synonym">Magnaporthe poae</name>
    <dbReference type="NCBI Taxonomy" id="644358"/>
    <lineage>
        <taxon>Eukaryota</taxon>
        <taxon>Fungi</taxon>
        <taxon>Dikarya</taxon>
        <taxon>Ascomycota</taxon>
        <taxon>Pezizomycotina</taxon>
        <taxon>Sordariomycetes</taxon>
        <taxon>Sordariomycetidae</taxon>
        <taxon>Magnaporthales</taxon>
        <taxon>Magnaporthaceae</taxon>
        <taxon>Magnaporthiopsis</taxon>
    </lineage>
</organism>
<reference evidence="4" key="2">
    <citation type="submission" date="2010-05" db="EMBL/GenBank/DDBJ databases">
        <title>The genome sequence of Magnaporthe poae strain ATCC 64411.</title>
        <authorList>
            <person name="Ma L.-J."/>
            <person name="Dead R."/>
            <person name="Young S."/>
            <person name="Zeng Q."/>
            <person name="Koehrsen M."/>
            <person name="Alvarado L."/>
            <person name="Berlin A."/>
            <person name="Chapman S.B."/>
            <person name="Chen Z."/>
            <person name="Freedman E."/>
            <person name="Gellesch M."/>
            <person name="Goldberg J."/>
            <person name="Griggs A."/>
            <person name="Gujja S."/>
            <person name="Heilman E.R."/>
            <person name="Heiman D."/>
            <person name="Hepburn T."/>
            <person name="Howarth C."/>
            <person name="Jen D."/>
            <person name="Larson L."/>
            <person name="Mehta T."/>
            <person name="Neiman D."/>
            <person name="Pearson M."/>
            <person name="Roberts A."/>
            <person name="Saif S."/>
            <person name="Shea T."/>
            <person name="Shenoy N."/>
            <person name="Sisk P."/>
            <person name="Stolte C."/>
            <person name="Sykes S."/>
            <person name="Walk T."/>
            <person name="White J."/>
            <person name="Yandava C."/>
            <person name="Haas B."/>
            <person name="Nusbaum C."/>
            <person name="Birren B."/>
        </authorList>
    </citation>
    <scope>NUCLEOTIDE SEQUENCE [LARGE SCALE GENOMIC DNA]</scope>
    <source>
        <strain evidence="4">ATCC 64411 / 73-15</strain>
    </source>
</reference>
<feature type="region of interest" description="Disordered" evidence="1">
    <location>
        <begin position="121"/>
        <end position="157"/>
    </location>
</feature>
<dbReference type="EMBL" id="ADBL01001138">
    <property type="status" value="NOT_ANNOTATED_CDS"/>
    <property type="molecule type" value="Genomic_DNA"/>
</dbReference>
<evidence type="ECO:0000256" key="1">
    <source>
        <dbReference type="SAM" id="MobiDB-lite"/>
    </source>
</evidence>
<feature type="compositionally biased region" description="Polar residues" evidence="1">
    <location>
        <begin position="179"/>
        <end position="200"/>
    </location>
</feature>
<evidence type="ECO:0000313" key="3">
    <source>
        <dbReference type="EnsemblFungi" id="MAPG_04873T0"/>
    </source>
</evidence>
<protein>
    <submittedName>
        <fullName evidence="2 3">Uncharacterized protein</fullName>
    </submittedName>
</protein>
<dbReference type="EMBL" id="GL876969">
    <property type="protein sequence ID" value="KLU85853.1"/>
    <property type="molecule type" value="Genomic_DNA"/>
</dbReference>
<reference evidence="3" key="5">
    <citation type="submission" date="2015-06" db="UniProtKB">
        <authorList>
            <consortium name="EnsemblFungi"/>
        </authorList>
    </citation>
    <scope>IDENTIFICATION</scope>
    <source>
        <strain evidence="3">ATCC 64411</strain>
    </source>
</reference>
<dbReference type="VEuPathDB" id="FungiDB:MAPG_04873"/>
<reference evidence="3" key="4">
    <citation type="journal article" date="2015" name="G3 (Bethesda)">
        <title>Genome sequences of three phytopathogenic species of the Magnaporthaceae family of fungi.</title>
        <authorList>
            <person name="Okagaki L.H."/>
            <person name="Nunes C.C."/>
            <person name="Sailsbery J."/>
            <person name="Clay B."/>
            <person name="Brown D."/>
            <person name="John T."/>
            <person name="Oh Y."/>
            <person name="Young N."/>
            <person name="Fitzgerald M."/>
            <person name="Haas B.J."/>
            <person name="Zeng Q."/>
            <person name="Young S."/>
            <person name="Adiconis X."/>
            <person name="Fan L."/>
            <person name="Levin J.Z."/>
            <person name="Mitchell T.K."/>
            <person name="Okubara P.A."/>
            <person name="Farman M.L."/>
            <person name="Kohn L.M."/>
            <person name="Birren B."/>
            <person name="Ma L.-J."/>
            <person name="Dean R.A."/>
        </authorList>
    </citation>
    <scope>NUCLEOTIDE SEQUENCE</scope>
    <source>
        <strain evidence="3">ATCC 64411 / 73-15</strain>
    </source>
</reference>
<name>A0A0C4DXW6_MAGP6</name>
<dbReference type="Proteomes" id="UP000011715">
    <property type="component" value="Unassembled WGS sequence"/>
</dbReference>
<proteinExistence type="predicted"/>
<dbReference type="EnsemblFungi" id="MAPG_04873T0">
    <property type="protein sequence ID" value="MAPG_04873T0"/>
    <property type="gene ID" value="MAPG_04873"/>
</dbReference>
<feature type="compositionally biased region" description="Low complexity" evidence="1">
    <location>
        <begin position="134"/>
        <end position="155"/>
    </location>
</feature>
<feature type="region of interest" description="Disordered" evidence="1">
    <location>
        <begin position="169"/>
        <end position="267"/>
    </location>
</feature>
<sequence length="503" mass="53680">MVAFAAVTSPAVTSAAVTRAVSSILSLRVWVQFAKPGKSAALLGLTHHPASTFTSESFTEQVLTHATPRSRTDAHFPGNRVKQLAIAQLPSPAECLNTCAKRFAVVQELLSATPREPRYEATPFHVIPTDASRRASSTSPSSSSSSSPNTCPRRSCPSDEAAYHFPFDGGPACKAPNIRATTMPGSSSGKRRTPSPSTQHRGVPPPTDESRPSKLSTYETSPCQAPAHEDAAARAQPARVLARETATGPDDERVTSRRPDSGHGTAHTADGIYNWLAGQILEPTLTPDRLRGATTPRQTYTVSKPAFGASKDISRPTSTIARIPRPPRPPRSSTSALRLRSIGVPPTTAVPRRLGQSHQIMDSEQQAFVAQPVRFLYLPELALASSQGHVLKMLSPVRRSAKENATTYRAVRRHHTASAHNRSRCAPDVRALVSTPVTSVAAVHQVAPLEESATSPSLRLPPAQTDATLVKAGAVSEYELVCGDTGARAAAVGEDERQCQRVV</sequence>
<reference evidence="2" key="1">
    <citation type="submission" date="2010-05" db="EMBL/GenBank/DDBJ databases">
        <title>The Genome Sequence of Magnaporthe poae strain ATCC 64411.</title>
        <authorList>
            <consortium name="The Broad Institute Genome Sequencing Platform"/>
            <consortium name="Broad Institute Genome Sequencing Center for Infectious Disease"/>
            <person name="Ma L.-J."/>
            <person name="Dead R."/>
            <person name="Young S."/>
            <person name="Zeng Q."/>
            <person name="Koehrsen M."/>
            <person name="Alvarado L."/>
            <person name="Berlin A."/>
            <person name="Chapman S.B."/>
            <person name="Chen Z."/>
            <person name="Freedman E."/>
            <person name="Gellesch M."/>
            <person name="Goldberg J."/>
            <person name="Griggs A."/>
            <person name="Gujja S."/>
            <person name="Heilman E.R."/>
            <person name="Heiman D."/>
            <person name="Hepburn T."/>
            <person name="Howarth C."/>
            <person name="Jen D."/>
            <person name="Larson L."/>
            <person name="Mehta T."/>
            <person name="Neiman D."/>
            <person name="Pearson M."/>
            <person name="Roberts A."/>
            <person name="Saif S."/>
            <person name="Shea T."/>
            <person name="Shenoy N."/>
            <person name="Sisk P."/>
            <person name="Stolte C."/>
            <person name="Sykes S."/>
            <person name="Walk T."/>
            <person name="White J."/>
            <person name="Yandava C."/>
            <person name="Haas B."/>
            <person name="Nusbaum C."/>
            <person name="Birren B."/>
        </authorList>
    </citation>
    <scope>NUCLEOTIDE SEQUENCE</scope>
    <source>
        <strain evidence="2">ATCC 64411</strain>
    </source>
</reference>
<keyword evidence="4" id="KW-1185">Reference proteome</keyword>
<evidence type="ECO:0000313" key="2">
    <source>
        <dbReference type="EMBL" id="KLU85853.1"/>
    </source>
</evidence>
<evidence type="ECO:0000313" key="4">
    <source>
        <dbReference type="Proteomes" id="UP000011715"/>
    </source>
</evidence>
<reference evidence="2" key="3">
    <citation type="submission" date="2011-03" db="EMBL/GenBank/DDBJ databases">
        <title>Annotation of Magnaporthe poae ATCC 64411.</title>
        <authorList>
            <person name="Ma L.-J."/>
            <person name="Dead R."/>
            <person name="Young S.K."/>
            <person name="Zeng Q."/>
            <person name="Gargeya S."/>
            <person name="Fitzgerald M."/>
            <person name="Haas B."/>
            <person name="Abouelleil A."/>
            <person name="Alvarado L."/>
            <person name="Arachchi H.M."/>
            <person name="Berlin A."/>
            <person name="Brown A."/>
            <person name="Chapman S.B."/>
            <person name="Chen Z."/>
            <person name="Dunbar C."/>
            <person name="Freedman E."/>
            <person name="Gearin G."/>
            <person name="Gellesch M."/>
            <person name="Goldberg J."/>
            <person name="Griggs A."/>
            <person name="Gujja S."/>
            <person name="Heiman D."/>
            <person name="Howarth C."/>
            <person name="Larson L."/>
            <person name="Lui A."/>
            <person name="MacDonald P.J.P."/>
            <person name="Mehta T."/>
            <person name="Montmayeur A."/>
            <person name="Murphy C."/>
            <person name="Neiman D."/>
            <person name="Pearson M."/>
            <person name="Priest M."/>
            <person name="Roberts A."/>
            <person name="Saif S."/>
            <person name="Shea T."/>
            <person name="Shenoy N."/>
            <person name="Sisk P."/>
            <person name="Stolte C."/>
            <person name="Sykes S."/>
            <person name="Yandava C."/>
            <person name="Wortman J."/>
            <person name="Nusbaum C."/>
            <person name="Birren B."/>
        </authorList>
    </citation>
    <scope>NUCLEOTIDE SEQUENCE</scope>
    <source>
        <strain evidence="2">ATCC 64411</strain>
    </source>
</reference>
<dbReference type="AlphaFoldDB" id="A0A0C4DXW6"/>
<accession>A0A0C4DXW6</accession>
<feature type="compositionally biased region" description="Polar residues" evidence="1">
    <location>
        <begin position="213"/>
        <end position="223"/>
    </location>
</feature>